<organism evidence="1 2">
    <name type="scientific">Candidatus Buchananbacteria bacterium RIFCSPLOWO2_01_FULL_46_12</name>
    <dbReference type="NCBI Taxonomy" id="1797546"/>
    <lineage>
        <taxon>Bacteria</taxon>
        <taxon>Candidatus Buchananiibacteriota</taxon>
    </lineage>
</organism>
<reference evidence="1 2" key="1">
    <citation type="journal article" date="2016" name="Nat. Commun.">
        <title>Thousands of microbial genomes shed light on interconnected biogeochemical processes in an aquifer system.</title>
        <authorList>
            <person name="Anantharaman K."/>
            <person name="Brown C.T."/>
            <person name="Hug L.A."/>
            <person name="Sharon I."/>
            <person name="Castelle C.J."/>
            <person name="Probst A.J."/>
            <person name="Thomas B.C."/>
            <person name="Singh A."/>
            <person name="Wilkins M.J."/>
            <person name="Karaoz U."/>
            <person name="Brodie E.L."/>
            <person name="Williams K.H."/>
            <person name="Hubbard S.S."/>
            <person name="Banfield J.F."/>
        </authorList>
    </citation>
    <scope>NUCLEOTIDE SEQUENCE [LARGE SCALE GENOMIC DNA]</scope>
</reference>
<proteinExistence type="predicted"/>
<dbReference type="Proteomes" id="UP000176512">
    <property type="component" value="Unassembled WGS sequence"/>
</dbReference>
<gene>
    <name evidence="1" type="ORF">A3A24_00040</name>
</gene>
<dbReference type="EMBL" id="MHIP01000040">
    <property type="protein sequence ID" value="OGY53970.1"/>
    <property type="molecule type" value="Genomic_DNA"/>
</dbReference>
<evidence type="ECO:0000313" key="2">
    <source>
        <dbReference type="Proteomes" id="UP000176512"/>
    </source>
</evidence>
<comment type="caution">
    <text evidence="1">The sequence shown here is derived from an EMBL/GenBank/DDBJ whole genome shotgun (WGS) entry which is preliminary data.</text>
</comment>
<protein>
    <submittedName>
        <fullName evidence="1">Uncharacterized protein</fullName>
    </submittedName>
</protein>
<sequence>MFGGGGPQLGISEVFFDYFDGNGNKIDNLNRYSEVDLSEVKSLLIYFELKNVGEPSIVVKVNKVTVKSSLGDTLESFPPDNNEPRELIKDQAITLRHTGLISAPYILDNLKQHKDFRIIVEPEILYYIRGKSQKNFDRLIECSNTLAETEVKFKPACSVVYKD</sequence>
<name>A0A1G1YQQ7_9BACT</name>
<evidence type="ECO:0000313" key="1">
    <source>
        <dbReference type="EMBL" id="OGY53970.1"/>
    </source>
</evidence>
<dbReference type="AlphaFoldDB" id="A0A1G1YQQ7"/>
<accession>A0A1G1YQQ7</accession>